<sequence length="54" mass="5810">MPAYKTGSCSVCGREGLRVLKNGTIGLRVTKRPDPHGSIWSPRCGGWGKPPKES</sequence>
<keyword evidence="3" id="KW-1185">Reference proteome</keyword>
<evidence type="ECO:0000313" key="3">
    <source>
        <dbReference type="Proteomes" id="UP000000851"/>
    </source>
</evidence>
<dbReference type="InParanoid" id="C7Q310"/>
<organism evidence="2 3">
    <name type="scientific">Catenulispora acidiphila (strain DSM 44928 / JCM 14897 / NBRC 102108 / NRRL B-24433 / ID139908)</name>
    <dbReference type="NCBI Taxonomy" id="479433"/>
    <lineage>
        <taxon>Bacteria</taxon>
        <taxon>Bacillati</taxon>
        <taxon>Actinomycetota</taxon>
        <taxon>Actinomycetes</taxon>
        <taxon>Catenulisporales</taxon>
        <taxon>Catenulisporaceae</taxon>
        <taxon>Catenulispora</taxon>
    </lineage>
</organism>
<dbReference type="Proteomes" id="UP000000851">
    <property type="component" value="Chromosome"/>
</dbReference>
<name>C7Q310_CATAD</name>
<dbReference type="HOGENOM" id="CLU_3041632_0_0_11"/>
<protein>
    <submittedName>
        <fullName evidence="2">Uncharacterized protein</fullName>
    </submittedName>
</protein>
<dbReference type="KEGG" id="cai:Caci_2993"/>
<evidence type="ECO:0000313" key="2">
    <source>
        <dbReference type="EMBL" id="ACU71902.1"/>
    </source>
</evidence>
<evidence type="ECO:0000256" key="1">
    <source>
        <dbReference type="SAM" id="MobiDB-lite"/>
    </source>
</evidence>
<dbReference type="RefSeq" id="WP_012787195.1">
    <property type="nucleotide sequence ID" value="NC_013131.1"/>
</dbReference>
<reference evidence="2 3" key="1">
    <citation type="journal article" date="2009" name="Stand. Genomic Sci.">
        <title>Complete genome sequence of Catenulispora acidiphila type strain (ID 139908).</title>
        <authorList>
            <person name="Copeland A."/>
            <person name="Lapidus A."/>
            <person name="Glavina Del Rio T."/>
            <person name="Nolan M."/>
            <person name="Lucas S."/>
            <person name="Chen F."/>
            <person name="Tice H."/>
            <person name="Cheng J.F."/>
            <person name="Bruce D."/>
            <person name="Goodwin L."/>
            <person name="Pitluck S."/>
            <person name="Mikhailova N."/>
            <person name="Pati A."/>
            <person name="Ivanova N."/>
            <person name="Mavromatis K."/>
            <person name="Chen A."/>
            <person name="Palaniappan K."/>
            <person name="Chain P."/>
            <person name="Land M."/>
            <person name="Hauser L."/>
            <person name="Chang Y.J."/>
            <person name="Jeffries C.D."/>
            <person name="Chertkov O."/>
            <person name="Brettin T."/>
            <person name="Detter J.C."/>
            <person name="Han C."/>
            <person name="Ali Z."/>
            <person name="Tindall B.J."/>
            <person name="Goker M."/>
            <person name="Bristow J."/>
            <person name="Eisen J.A."/>
            <person name="Markowitz V."/>
            <person name="Hugenholtz P."/>
            <person name="Kyrpides N.C."/>
            <person name="Klenk H.P."/>
        </authorList>
    </citation>
    <scope>NUCLEOTIDE SEQUENCE [LARGE SCALE GENOMIC DNA]</scope>
    <source>
        <strain evidence="3">DSM 44928 / JCM 14897 / NBRC 102108 / NRRL B-24433 / ID139908</strain>
    </source>
</reference>
<dbReference type="AlphaFoldDB" id="C7Q310"/>
<dbReference type="EMBL" id="CP001700">
    <property type="protein sequence ID" value="ACU71902.1"/>
    <property type="molecule type" value="Genomic_DNA"/>
</dbReference>
<gene>
    <name evidence="2" type="ordered locus">Caci_2993</name>
</gene>
<proteinExistence type="predicted"/>
<accession>C7Q310</accession>
<dbReference type="STRING" id="479433.Caci_2993"/>
<feature type="region of interest" description="Disordered" evidence="1">
    <location>
        <begin position="30"/>
        <end position="54"/>
    </location>
</feature>